<evidence type="ECO:0000256" key="1">
    <source>
        <dbReference type="SAM" id="MobiDB-lite"/>
    </source>
</evidence>
<feature type="region of interest" description="Disordered" evidence="1">
    <location>
        <begin position="1184"/>
        <end position="1339"/>
    </location>
</feature>
<reference evidence="2" key="1">
    <citation type="journal article" date="2023" name="Mol. Phylogenet. Evol.">
        <title>Genome-scale phylogeny and comparative genomics of the fungal order Sordariales.</title>
        <authorList>
            <person name="Hensen N."/>
            <person name="Bonometti L."/>
            <person name="Westerberg I."/>
            <person name="Brannstrom I.O."/>
            <person name="Guillou S."/>
            <person name="Cros-Aarteil S."/>
            <person name="Calhoun S."/>
            <person name="Haridas S."/>
            <person name="Kuo A."/>
            <person name="Mondo S."/>
            <person name="Pangilinan J."/>
            <person name="Riley R."/>
            <person name="LaButti K."/>
            <person name="Andreopoulos B."/>
            <person name="Lipzen A."/>
            <person name="Chen C."/>
            <person name="Yan M."/>
            <person name="Daum C."/>
            <person name="Ng V."/>
            <person name="Clum A."/>
            <person name="Steindorff A."/>
            <person name="Ohm R.A."/>
            <person name="Martin F."/>
            <person name="Silar P."/>
            <person name="Natvig D.O."/>
            <person name="Lalanne C."/>
            <person name="Gautier V."/>
            <person name="Ament-Velasquez S.L."/>
            <person name="Kruys A."/>
            <person name="Hutchinson M.I."/>
            <person name="Powell A.J."/>
            <person name="Barry K."/>
            <person name="Miller A.N."/>
            <person name="Grigoriev I.V."/>
            <person name="Debuchy R."/>
            <person name="Gladieux P."/>
            <person name="Hiltunen Thoren M."/>
            <person name="Johannesson H."/>
        </authorList>
    </citation>
    <scope>NUCLEOTIDE SEQUENCE</scope>
    <source>
        <strain evidence="2">CBS 232.78</strain>
    </source>
</reference>
<feature type="region of interest" description="Disordered" evidence="1">
    <location>
        <begin position="1"/>
        <end position="63"/>
    </location>
</feature>
<feature type="compositionally biased region" description="Basic and acidic residues" evidence="1">
    <location>
        <begin position="1263"/>
        <end position="1274"/>
    </location>
</feature>
<feature type="compositionally biased region" description="Basic residues" evidence="1">
    <location>
        <begin position="213"/>
        <end position="223"/>
    </location>
</feature>
<feature type="region of interest" description="Disordered" evidence="1">
    <location>
        <begin position="674"/>
        <end position="730"/>
    </location>
</feature>
<name>A0AAE0U1E7_9PEZI</name>
<dbReference type="EMBL" id="JAULSW010000003">
    <property type="protein sequence ID" value="KAK3387040.1"/>
    <property type="molecule type" value="Genomic_DNA"/>
</dbReference>
<feature type="compositionally biased region" description="Basic residues" evidence="1">
    <location>
        <begin position="187"/>
        <end position="198"/>
    </location>
</feature>
<evidence type="ECO:0000313" key="2">
    <source>
        <dbReference type="EMBL" id="KAK3387040.1"/>
    </source>
</evidence>
<feature type="compositionally biased region" description="Basic and acidic residues" evidence="1">
    <location>
        <begin position="1284"/>
        <end position="1310"/>
    </location>
</feature>
<feature type="compositionally biased region" description="Polar residues" evidence="1">
    <location>
        <begin position="699"/>
        <end position="714"/>
    </location>
</feature>
<feature type="compositionally biased region" description="Low complexity" evidence="1">
    <location>
        <begin position="1321"/>
        <end position="1339"/>
    </location>
</feature>
<evidence type="ECO:0000313" key="3">
    <source>
        <dbReference type="Proteomes" id="UP001285441"/>
    </source>
</evidence>
<feature type="compositionally biased region" description="Polar residues" evidence="1">
    <location>
        <begin position="1184"/>
        <end position="1193"/>
    </location>
</feature>
<feature type="compositionally biased region" description="Low complexity" evidence="1">
    <location>
        <begin position="1454"/>
        <end position="1474"/>
    </location>
</feature>
<reference evidence="2" key="2">
    <citation type="submission" date="2023-06" db="EMBL/GenBank/DDBJ databases">
        <authorList>
            <consortium name="Lawrence Berkeley National Laboratory"/>
            <person name="Haridas S."/>
            <person name="Hensen N."/>
            <person name="Bonometti L."/>
            <person name="Westerberg I."/>
            <person name="Brannstrom I.O."/>
            <person name="Guillou S."/>
            <person name="Cros-Aarteil S."/>
            <person name="Calhoun S."/>
            <person name="Kuo A."/>
            <person name="Mondo S."/>
            <person name="Pangilinan J."/>
            <person name="Riley R."/>
            <person name="LaButti K."/>
            <person name="Andreopoulos B."/>
            <person name="Lipzen A."/>
            <person name="Chen C."/>
            <person name="Yanf M."/>
            <person name="Daum C."/>
            <person name="Ng V."/>
            <person name="Clum A."/>
            <person name="Steindorff A."/>
            <person name="Ohm R."/>
            <person name="Martin F."/>
            <person name="Silar P."/>
            <person name="Natvig D."/>
            <person name="Lalanne C."/>
            <person name="Gautier V."/>
            <person name="Ament-velasquez S.L."/>
            <person name="Kruys A."/>
            <person name="Hutchinson M.I."/>
            <person name="Powell A.J."/>
            <person name="Barry K."/>
            <person name="Miller A.N."/>
            <person name="Grigoriev I.V."/>
            <person name="Debuchy R."/>
            <person name="Gladieux P."/>
            <person name="Thoren M.H."/>
            <person name="Johannesson H."/>
        </authorList>
    </citation>
    <scope>NUCLEOTIDE SEQUENCE</scope>
    <source>
        <strain evidence="2">CBS 232.78</strain>
    </source>
</reference>
<feature type="compositionally biased region" description="Basic and acidic residues" evidence="1">
    <location>
        <begin position="320"/>
        <end position="336"/>
    </location>
</feature>
<feature type="compositionally biased region" description="Low complexity" evidence="1">
    <location>
        <begin position="107"/>
        <end position="118"/>
    </location>
</feature>
<comment type="caution">
    <text evidence="2">The sequence shown here is derived from an EMBL/GenBank/DDBJ whole genome shotgun (WGS) entry which is preliminary data.</text>
</comment>
<feature type="compositionally biased region" description="Polar residues" evidence="1">
    <location>
        <begin position="834"/>
        <end position="843"/>
    </location>
</feature>
<feature type="region of interest" description="Disordered" evidence="1">
    <location>
        <begin position="388"/>
        <end position="633"/>
    </location>
</feature>
<feature type="region of interest" description="Disordered" evidence="1">
    <location>
        <begin position="1032"/>
        <end position="1169"/>
    </location>
</feature>
<feature type="compositionally biased region" description="Basic and acidic residues" evidence="1">
    <location>
        <begin position="1066"/>
        <end position="1076"/>
    </location>
</feature>
<accession>A0AAE0U1E7</accession>
<feature type="compositionally biased region" description="Basic and acidic residues" evidence="1">
    <location>
        <begin position="1148"/>
        <end position="1157"/>
    </location>
</feature>
<feature type="compositionally biased region" description="Polar residues" evidence="1">
    <location>
        <begin position="549"/>
        <end position="565"/>
    </location>
</feature>
<feature type="region of interest" description="Disordered" evidence="1">
    <location>
        <begin position="78"/>
        <end position="371"/>
    </location>
</feature>
<feature type="compositionally biased region" description="Polar residues" evidence="1">
    <location>
        <begin position="585"/>
        <end position="608"/>
    </location>
</feature>
<dbReference type="Proteomes" id="UP001285441">
    <property type="component" value="Unassembled WGS sequence"/>
</dbReference>
<protein>
    <submittedName>
        <fullName evidence="2">Uncharacterized protein</fullName>
    </submittedName>
</protein>
<feature type="region of interest" description="Disordered" evidence="1">
    <location>
        <begin position="1445"/>
        <end position="1483"/>
    </location>
</feature>
<gene>
    <name evidence="2" type="ORF">B0H63DRAFT_146998</name>
</gene>
<feature type="compositionally biased region" description="Acidic residues" evidence="1">
    <location>
        <begin position="884"/>
        <end position="922"/>
    </location>
</feature>
<feature type="compositionally biased region" description="Low complexity" evidence="1">
    <location>
        <begin position="716"/>
        <end position="728"/>
    </location>
</feature>
<sequence>MAADYTTSIIDIMSSPDPLNEAEQQTPFPFPPSTTRRTTRSQASQRMFSLGSSPKKQTFELDVGDNISPQKILVTVETEDAENTRTTRTKRRLFQPPTPTPRRGRPPKTTMTTTVPLRGLTDDEAPFTSDGAPTSMRKTRKPKAGTPTTNIRKRPGTPAAKLANPMLDDVATSEMGNEDPEATPRPSARRGRPPKRKPSASPEKKDNVPSSQPRKRGRPRKHIPASDEVAALSEQESTANAEVEDNVSVAPTEDYAPLPESRAHEAQAPRNDAAHSSMDEDDDIWLATLSDQLPPVVRRQVPERKDEPPPAVDHPSPEPARMEASHQEAEYPRYDDYDGYGGMDAHSEADSLTSDNRDSQDREDTVMAGEEFTMISLHSLPSMQLNSSMMAPEPQEMGDATSLIINRTLEALRQSQSQSAEQAPNSGRSASPIADKAPEPSFIEQEEEDVSLLPEPNSPQMWARSPRRTKNQQPLGKQLAIKSVQHVSATGSPNRAEATEAQDTGAYDDSFSEIPDEVLVAATPRRRRQPQAETEEEDLDVDIQPSVERPSTVNHSNPQSESNRLLTPDETPSPIPSDDGEPKEQTTSNETALDFDVSSSPPFESAITQRRRNLAMLRHSRTNSTETPAEHRPYVASPAMAAINAQGAAANLAPPEIQPRPTLSPIVRAGRALQLVTSDPPSPPGRDSVLRSPFRGSANKFSQSPVLSATRPTRSPSPAQTAAPASAAVEQPDRPWLASLSLVNSFVVQGAQKVFSPRNASASGMEDPFVPGRSVSSRLGSVRNSIFGFGMKSAQVHVPSGSVASSARANSPDDDDVMSWQDESSPSAGRPQERSQSTNSSLGATRGSFESNKDQGEENVEEEPAEDHEYMDEDDYAESHVSVDNEEAEYDEEAEGQERADEVDDAEEPENAEEADDEDDIWAIEAQRPSSPAEDAPLRREPVVIPPRRGKLPSPWRKNSRRLVYSDELYQLSENNNAPTEADEFSMLSQGIRNAQAAVPQNLPPPSKVDLSAFFSSPAALPELQPPEFGLFNAFNGRGSQKTTRSDRHSESQKLRFSAAAKRKQAHEDSLADEQPHTNVHKPAQPIVAQKEFQVGERYRSNDLFSPARNSNRRAEPVTESSSPVAQEKATFGHIPQKMNFTPVRNSGKKDLFKPRQDPAPPAGGLRALFGGSTRISAFFTQVTQTEVSQGTQIEDDSEDENEDDDNMSPDSSFIRRQAIPVPDRAMSPTKSCMRSPQKPKTPGPVVEFTSSTLSPLAQAQARAERQASPEKRTSTALSSSSFSEEHDKENYHSQEQHLEEAAREPEQPRVPRVNVSTGRPTTSSSSSQAAPPLPSQQPLSKIEWSRNHWLKMQELLHARRDGGTLKFQLQHASAAYKQRRAETSRKLLGKIASAEGEPTTLTLEQWHVDIVTAFQVAVPGCVWDEKSLALRVFALLVGEERRRTGTRKGGCQGQQAQTTTQNQTQNQITQQNQGVRVGDERD</sequence>
<feature type="compositionally biased region" description="Basic and acidic residues" evidence="1">
    <location>
        <begin position="1044"/>
        <end position="1054"/>
    </location>
</feature>
<feature type="compositionally biased region" description="Acidic residues" evidence="1">
    <location>
        <begin position="1194"/>
        <end position="1208"/>
    </location>
</feature>
<feature type="region of interest" description="Disordered" evidence="1">
    <location>
        <begin position="800"/>
        <end position="956"/>
    </location>
</feature>
<feature type="compositionally biased region" description="Basic residues" evidence="1">
    <location>
        <begin position="609"/>
        <end position="621"/>
    </location>
</feature>
<organism evidence="2 3">
    <name type="scientific">Podospora didyma</name>
    <dbReference type="NCBI Taxonomy" id="330526"/>
    <lineage>
        <taxon>Eukaryota</taxon>
        <taxon>Fungi</taxon>
        <taxon>Dikarya</taxon>
        <taxon>Ascomycota</taxon>
        <taxon>Pezizomycotina</taxon>
        <taxon>Sordariomycetes</taxon>
        <taxon>Sordariomycetidae</taxon>
        <taxon>Sordariales</taxon>
        <taxon>Podosporaceae</taxon>
        <taxon>Podospora</taxon>
    </lineage>
</organism>
<feature type="compositionally biased region" description="Polar residues" evidence="1">
    <location>
        <begin position="413"/>
        <end position="429"/>
    </location>
</feature>
<feature type="compositionally biased region" description="Acidic residues" evidence="1">
    <location>
        <begin position="857"/>
        <end position="876"/>
    </location>
</feature>
<feature type="compositionally biased region" description="Basic and acidic residues" evidence="1">
    <location>
        <begin position="345"/>
        <end position="365"/>
    </location>
</feature>
<feature type="compositionally biased region" description="Low complexity" evidence="1">
    <location>
        <begin position="33"/>
        <end position="46"/>
    </location>
</feature>
<keyword evidence="3" id="KW-1185">Reference proteome</keyword>
<proteinExistence type="predicted"/>